<dbReference type="RefSeq" id="WP_034629072.1">
    <property type="nucleotide sequence ID" value="NZ_JRJU01000013.1"/>
</dbReference>
<dbReference type="eggNOG" id="ENOG5031R2Z">
    <property type="taxonomic scope" value="Bacteria"/>
</dbReference>
<dbReference type="Gene3D" id="1.20.120.450">
    <property type="entry name" value="dinb family like domain"/>
    <property type="match status" value="1"/>
</dbReference>
<evidence type="ECO:0000313" key="3">
    <source>
        <dbReference type="Proteomes" id="UP000030832"/>
    </source>
</evidence>
<dbReference type="SUPFAM" id="SSF109854">
    <property type="entry name" value="DinB/YfiT-like putative metalloenzymes"/>
    <property type="match status" value="1"/>
</dbReference>
<dbReference type="STRING" id="333138.LQ50_11745"/>
<proteinExistence type="predicted"/>
<accession>A0A0B0IF93</accession>
<dbReference type="InterPro" id="IPR034660">
    <property type="entry name" value="DinB/YfiT-like"/>
</dbReference>
<dbReference type="EMBL" id="JRJU01000013">
    <property type="protein sequence ID" value="KHF39960.1"/>
    <property type="molecule type" value="Genomic_DNA"/>
</dbReference>
<reference evidence="2 3" key="1">
    <citation type="submission" date="2014-09" db="EMBL/GenBank/DDBJ databases">
        <title>Genome sequencing and annotation of Bacillus Okhensis strain Kh10-101T.</title>
        <authorList>
            <person name="Prakash J.S."/>
        </authorList>
    </citation>
    <scope>NUCLEOTIDE SEQUENCE [LARGE SCALE GENOMIC DNA]</scope>
    <source>
        <strain evidence="3">Kh10-101T</strain>
    </source>
</reference>
<keyword evidence="3" id="KW-1185">Reference proteome</keyword>
<feature type="domain" description="DinB-like" evidence="1">
    <location>
        <begin position="12"/>
        <end position="152"/>
    </location>
</feature>
<organism evidence="2 3">
    <name type="scientific">Halalkalibacter okhensis</name>
    <dbReference type="NCBI Taxonomy" id="333138"/>
    <lineage>
        <taxon>Bacteria</taxon>
        <taxon>Bacillati</taxon>
        <taxon>Bacillota</taxon>
        <taxon>Bacilli</taxon>
        <taxon>Bacillales</taxon>
        <taxon>Bacillaceae</taxon>
        <taxon>Halalkalibacter</taxon>
    </lineage>
</organism>
<gene>
    <name evidence="2" type="ORF">LQ50_11745</name>
</gene>
<dbReference type="AlphaFoldDB" id="A0A0B0IF93"/>
<evidence type="ECO:0000313" key="2">
    <source>
        <dbReference type="EMBL" id="KHF39960.1"/>
    </source>
</evidence>
<dbReference type="Pfam" id="PF12867">
    <property type="entry name" value="DinB_2"/>
    <property type="match status" value="1"/>
</dbReference>
<dbReference type="InterPro" id="IPR024775">
    <property type="entry name" value="DinB-like"/>
</dbReference>
<name>A0A0B0IF93_9BACI</name>
<sequence length="175" mass="20460">MNFTYNEALQLLERTPKALEYFLSGLSDGWINSNEGEGTWSVSQVIDHLIEAEKYNWIPRLAFILQEKETKPFPEFDRFSHLHLKNGSERTIEQRILEFISIRNESLEKLKLLITPDIHLELTGLHPSLGVVKVRELLSTWVVHDLTHSTQIMRIMAKRYTLDVGPWKEYVSILK</sequence>
<evidence type="ECO:0000259" key="1">
    <source>
        <dbReference type="Pfam" id="PF12867"/>
    </source>
</evidence>
<protein>
    <recommendedName>
        <fullName evidence="1">DinB-like domain-containing protein</fullName>
    </recommendedName>
</protein>
<dbReference type="Proteomes" id="UP000030832">
    <property type="component" value="Unassembled WGS sequence"/>
</dbReference>
<comment type="caution">
    <text evidence="2">The sequence shown here is derived from an EMBL/GenBank/DDBJ whole genome shotgun (WGS) entry which is preliminary data.</text>
</comment>
<dbReference type="OrthoDB" id="1434917at2"/>